<evidence type="ECO:0000313" key="2">
    <source>
        <dbReference type="Proteomes" id="UP000007151"/>
    </source>
</evidence>
<name>A0A212F3E8_DANPL</name>
<dbReference type="EMBL" id="AGBW02010573">
    <property type="protein sequence ID" value="OWR48257.1"/>
    <property type="molecule type" value="Genomic_DNA"/>
</dbReference>
<dbReference type="Proteomes" id="UP000007151">
    <property type="component" value="Unassembled WGS sequence"/>
</dbReference>
<comment type="caution">
    <text evidence="1">The sequence shown here is derived from an EMBL/GenBank/DDBJ whole genome shotgun (WGS) entry which is preliminary data.</text>
</comment>
<dbReference type="KEGG" id="dpl:KGM_200965A"/>
<reference evidence="1 2" key="1">
    <citation type="journal article" date="2011" name="Cell">
        <title>The monarch butterfly genome yields insights into long-distance migration.</title>
        <authorList>
            <person name="Zhan S."/>
            <person name="Merlin C."/>
            <person name="Boore J.L."/>
            <person name="Reppert S.M."/>
        </authorList>
    </citation>
    <scope>NUCLEOTIDE SEQUENCE [LARGE SCALE GENOMIC DNA]</scope>
    <source>
        <strain evidence="1">F-2</strain>
    </source>
</reference>
<sequence length="15" mass="1703">MEFGTTSSCRKRGDQ</sequence>
<keyword evidence="2" id="KW-1185">Reference proteome</keyword>
<gene>
    <name evidence="1" type="ORF">KGM_200965A</name>
</gene>
<dbReference type="InParanoid" id="A0A212F3E8"/>
<feature type="non-terminal residue" evidence="1">
    <location>
        <position position="15"/>
    </location>
</feature>
<evidence type="ECO:0000313" key="1">
    <source>
        <dbReference type="EMBL" id="OWR48257.1"/>
    </source>
</evidence>
<protein>
    <submittedName>
        <fullName evidence="1">Uncharacterized protein</fullName>
    </submittedName>
</protein>
<proteinExistence type="predicted"/>
<accession>A0A212F3E8</accession>
<organism evidence="1 2">
    <name type="scientific">Danaus plexippus plexippus</name>
    <dbReference type="NCBI Taxonomy" id="278856"/>
    <lineage>
        <taxon>Eukaryota</taxon>
        <taxon>Metazoa</taxon>
        <taxon>Ecdysozoa</taxon>
        <taxon>Arthropoda</taxon>
        <taxon>Hexapoda</taxon>
        <taxon>Insecta</taxon>
        <taxon>Pterygota</taxon>
        <taxon>Neoptera</taxon>
        <taxon>Endopterygota</taxon>
        <taxon>Lepidoptera</taxon>
        <taxon>Glossata</taxon>
        <taxon>Ditrysia</taxon>
        <taxon>Papilionoidea</taxon>
        <taxon>Nymphalidae</taxon>
        <taxon>Danainae</taxon>
        <taxon>Danaini</taxon>
        <taxon>Danaina</taxon>
        <taxon>Danaus</taxon>
        <taxon>Danaus</taxon>
    </lineage>
</organism>